<feature type="region of interest" description="Disordered" evidence="1">
    <location>
        <begin position="1922"/>
        <end position="1957"/>
    </location>
</feature>
<organism evidence="3 4">
    <name type="scientific">Dreissena polymorpha</name>
    <name type="common">Zebra mussel</name>
    <name type="synonym">Mytilus polymorpha</name>
    <dbReference type="NCBI Taxonomy" id="45954"/>
    <lineage>
        <taxon>Eukaryota</taxon>
        <taxon>Metazoa</taxon>
        <taxon>Spiralia</taxon>
        <taxon>Lophotrochozoa</taxon>
        <taxon>Mollusca</taxon>
        <taxon>Bivalvia</taxon>
        <taxon>Autobranchia</taxon>
        <taxon>Heteroconchia</taxon>
        <taxon>Euheterodonta</taxon>
        <taxon>Imparidentia</taxon>
        <taxon>Neoheterodontei</taxon>
        <taxon>Myida</taxon>
        <taxon>Dreissenoidea</taxon>
        <taxon>Dreissenidae</taxon>
        <taxon>Dreissena</taxon>
    </lineage>
</organism>
<dbReference type="PANTHER" id="PTHR46535">
    <property type="entry name" value="NEDD4-BINDING PROTEIN 2"/>
    <property type="match status" value="1"/>
</dbReference>
<reference evidence="3" key="1">
    <citation type="journal article" date="2019" name="bioRxiv">
        <title>The Genome of the Zebra Mussel, Dreissena polymorpha: A Resource for Invasive Species Research.</title>
        <authorList>
            <person name="McCartney M.A."/>
            <person name="Auch B."/>
            <person name="Kono T."/>
            <person name="Mallez S."/>
            <person name="Zhang Y."/>
            <person name="Obille A."/>
            <person name="Becker A."/>
            <person name="Abrahante J.E."/>
            <person name="Garbe J."/>
            <person name="Badalamenti J.P."/>
            <person name="Herman A."/>
            <person name="Mangelson H."/>
            <person name="Liachko I."/>
            <person name="Sullivan S."/>
            <person name="Sone E.D."/>
            <person name="Koren S."/>
            <person name="Silverstein K.A.T."/>
            <person name="Beckman K.B."/>
            <person name="Gohl D.M."/>
        </authorList>
    </citation>
    <scope>NUCLEOTIDE SEQUENCE</scope>
    <source>
        <strain evidence="3">Duluth1</strain>
        <tissue evidence="3">Whole animal</tissue>
    </source>
</reference>
<feature type="compositionally biased region" description="Basic and acidic residues" evidence="1">
    <location>
        <begin position="1937"/>
        <end position="1950"/>
    </location>
</feature>
<feature type="compositionally biased region" description="Polar residues" evidence="1">
    <location>
        <begin position="355"/>
        <end position="372"/>
    </location>
</feature>
<feature type="compositionally biased region" description="Polar residues" evidence="1">
    <location>
        <begin position="1227"/>
        <end position="1251"/>
    </location>
</feature>
<evidence type="ECO:0000256" key="1">
    <source>
        <dbReference type="SAM" id="MobiDB-lite"/>
    </source>
</evidence>
<keyword evidence="4" id="KW-1185">Reference proteome</keyword>
<dbReference type="EMBL" id="JAIWYP010000004">
    <property type="protein sequence ID" value="KAH3841828.1"/>
    <property type="molecule type" value="Genomic_DNA"/>
</dbReference>
<evidence type="ECO:0000259" key="2">
    <source>
        <dbReference type="PROSITE" id="PS51140"/>
    </source>
</evidence>
<reference evidence="3" key="2">
    <citation type="submission" date="2020-11" db="EMBL/GenBank/DDBJ databases">
        <authorList>
            <person name="McCartney M.A."/>
            <person name="Auch B."/>
            <person name="Kono T."/>
            <person name="Mallez S."/>
            <person name="Becker A."/>
            <person name="Gohl D.M."/>
            <person name="Silverstein K.A.T."/>
            <person name="Koren S."/>
            <person name="Bechman K.B."/>
            <person name="Herman A."/>
            <person name="Abrahante J.E."/>
            <person name="Garbe J."/>
        </authorList>
    </citation>
    <scope>NUCLEOTIDE SEQUENCE</scope>
    <source>
        <strain evidence="3">Duluth1</strain>
        <tissue evidence="3">Whole animal</tissue>
    </source>
</reference>
<feature type="region of interest" description="Disordered" evidence="1">
    <location>
        <begin position="1"/>
        <end position="24"/>
    </location>
</feature>
<dbReference type="Pfam" id="PF13671">
    <property type="entry name" value="AAA_33"/>
    <property type="match status" value="1"/>
</dbReference>
<feature type="non-terminal residue" evidence="3">
    <location>
        <position position="1"/>
    </location>
</feature>
<proteinExistence type="predicted"/>
<dbReference type="InterPro" id="IPR027417">
    <property type="entry name" value="P-loop_NTPase"/>
</dbReference>
<dbReference type="PANTHER" id="PTHR46535:SF1">
    <property type="entry name" value="NEDD4-BINDING PROTEIN 2"/>
    <property type="match status" value="1"/>
</dbReference>
<protein>
    <recommendedName>
        <fullName evidence="2">CUE domain-containing protein</fullName>
    </recommendedName>
</protein>
<dbReference type="GO" id="GO:0043130">
    <property type="term" value="F:ubiquitin binding"/>
    <property type="evidence" value="ECO:0007669"/>
    <property type="project" value="InterPro"/>
</dbReference>
<dbReference type="GO" id="GO:0005634">
    <property type="term" value="C:nucleus"/>
    <property type="evidence" value="ECO:0007669"/>
    <property type="project" value="TreeGrafter"/>
</dbReference>
<dbReference type="CDD" id="cd14279">
    <property type="entry name" value="CUE"/>
    <property type="match status" value="2"/>
</dbReference>
<dbReference type="InterPro" id="IPR052772">
    <property type="entry name" value="Endo/PolyKinase_Domain-Protein"/>
</dbReference>
<dbReference type="GO" id="GO:0004519">
    <property type="term" value="F:endonuclease activity"/>
    <property type="evidence" value="ECO:0007669"/>
    <property type="project" value="TreeGrafter"/>
</dbReference>
<dbReference type="SUPFAM" id="SSF52540">
    <property type="entry name" value="P-loop containing nucleoside triphosphate hydrolases"/>
    <property type="match status" value="1"/>
</dbReference>
<dbReference type="Proteomes" id="UP000828390">
    <property type="component" value="Unassembled WGS sequence"/>
</dbReference>
<evidence type="ECO:0000313" key="3">
    <source>
        <dbReference type="EMBL" id="KAH3841828.1"/>
    </source>
</evidence>
<comment type="caution">
    <text evidence="3">The sequence shown here is derived from an EMBL/GenBank/DDBJ whole genome shotgun (WGS) entry which is preliminary data.</text>
</comment>
<gene>
    <name evidence="3" type="ORF">DPMN_115309</name>
</gene>
<accession>A0A9D4QST1</accession>
<feature type="compositionally biased region" description="Polar residues" evidence="1">
    <location>
        <begin position="1043"/>
        <end position="1054"/>
    </location>
</feature>
<evidence type="ECO:0000313" key="4">
    <source>
        <dbReference type="Proteomes" id="UP000828390"/>
    </source>
</evidence>
<feature type="region of interest" description="Disordered" evidence="1">
    <location>
        <begin position="1227"/>
        <end position="1256"/>
    </location>
</feature>
<feature type="compositionally biased region" description="Polar residues" evidence="1">
    <location>
        <begin position="96"/>
        <end position="129"/>
    </location>
</feature>
<feature type="region of interest" description="Disordered" evidence="1">
    <location>
        <begin position="388"/>
        <end position="463"/>
    </location>
</feature>
<dbReference type="InterPro" id="IPR009060">
    <property type="entry name" value="UBA-like_sf"/>
</dbReference>
<sequence>MPKSRKSRSSSPQKNPTLENPVELARRETLQNVKDIFFDSVDEDIVEEVLKQCNWKDVEAVEKLLLIAASEEKKKTTNNLQTIAAGLIGPAHTNVFNAPSQLSPSQKVIQRPQKGSANSSRTASPSTYTHDPYNARGGASPLHASIAQNTLPINDDEHFPSLASAVVSRPDGYLSSGSQRLQGDRKQQAAAPIKGALLSLAQNAYQQQYDDAEGAQRWEQCKQNLSEHYLEKFSKQSAKLEENSDNITVPISRPVFAGSQAGRSENGVQTSTGRKFPVRLLSSDLDENTVGNPAGVNFRSNILEQKKDSMPGNSGNSKLERQNSTELNETVLKCLQEVENDLLDEHEFPMKSRNVDSVNVKTESPKANQPMTLPTIGLLSADAAEFVPRPKPVSSPADDSGEIPSNDKNSDNLSNVSGPTSQRPISNSNAVHKKGGVRNPALDHTESHSVNPPLAVSPGLSAGVSPPVSQVSPIANLTGSPMFITPKWMNRPPLAQINAPTRFVAAGPQTVTHAALGQAARLGYRFPLRYPPHVVFTAAPAPRQFHVAGLPAHYVHQQPVPMKDSIEDRAVIATGQPIMATAESAIHASSTVIKKPPLSPLEQKVEKIRQLHTSGIKVLVIVRGLPGSGKSTLARSLQMQSGIVLSTDDFFMKGGLYEYNMDKLPDAHKWNRDRAKEAMKKEQSPIIIDNTNTQKWEFNAYVNIANNLNYHVELMEPDTPWKFKPAECAKRTVHGVPLAQIRGMLDRYEHNITIEAVESIRKGKTRTREEIIEVSSSDIPSVPCKENAECIVIKDGSVNDTNGGVNEWTEMDRIQNLYRGDDLRMLKQRSAESDSDSISTETVSMHSESRSNTSSRTASPKPLRPSLMTLGSHHKVEKSRLKQLTVKPTAQKVSLKSITQIEETLSTESVMIVNDLINEHATNKALSNEDVNKLEEGLKALLSITLSNMSELRSAEELISIKLRSLIHGSFEDSEEVPKVDDISVSVTPDLTDDASGSMHSELSVPYSVDLNGENEAHPLSCITDTEYELKPGASAIHEETVPSETQTESTDVSNPVKRPAASWKDIAKPLKSNDPVFTHSTDAIVNYVFSTSWDNVAYANGTGAPDFEKQYWNEGYNHYNESSAIAEPESRTTENGEGDWEHYPSQELVESCASESLEVAETAWEQLAKPQRRKKKQQKLNIVTSQPLNGNSSVNTSYSRNSGQAISQEGVSEDLMHELDSTFDTSKATTDANSENANSTDDYTTPNETAGHSDGAKEIEIDIDKEKACANDNTGALTSDEQTLESINQCVQGNCVNDSLEAINKAYSESDEIEHQSTINGECELNICDKEIKNCSDQTCVTEDIQDKKITDEVSSPKAKRSGKQRGAKLAPFLDQQDKEKFKTSEWRTLPITSEDFRSETEKTAKDSMDRKHADCMTEIDMFKTVELLNRGGFIDSNIKYLTGKSMKVNGLDRRDFQVEKGKKNETFGVRSFHQSTSTGDLSDFYTSNNVEFLQTTFPNVPIADLECVLHTCGGNVEWAINLIVDWDYSLDLTEDEKRRFTEGMLKVQRSIDQESGDTLLPCKTSPAKLLDMCFSVVEIKLHTSREVLERQMIQTAKVRLDRIETDSMTKIRYRRSTSVSESAASGVDVSHSSAGNTSLMRYLSSSDSSFQTSFTLGPEIDYSMFRYEPSSESSGSDNGKTSLDLVEIKDNQQRATVQEVDGSDPAQDSDVCDLGHSGAQMQIELDRAVLEQLESEFGKIHYGQDTSNVVVQLRSDTAYRLYQDIQRSLASQAESTRKLQLLQDEELAKRLQQDELSSNSPRSRRGKVDLPSTRPQRMDRPTAVVGFSVKGSLPMNEVLKRNPTPVQSLTDIMNEEKKIQQQELNFDELLRIEGGEPMLATRLKLEKLFSFFPDIDREFLENVFRVHCFNLSETIESIKHSRGEHVTQPSSQPHGDWESEQRLIERTKRQSMQDM</sequence>
<feature type="region of interest" description="Disordered" evidence="1">
    <location>
        <begin position="301"/>
        <end position="324"/>
    </location>
</feature>
<feature type="domain" description="CUE" evidence="2">
    <location>
        <begin position="1487"/>
        <end position="1529"/>
    </location>
</feature>
<feature type="region of interest" description="Disordered" evidence="1">
    <location>
        <begin position="354"/>
        <end position="373"/>
    </location>
</feature>
<feature type="region of interest" description="Disordered" evidence="1">
    <location>
        <begin position="1793"/>
        <end position="1822"/>
    </location>
</feature>
<dbReference type="InterPro" id="IPR003892">
    <property type="entry name" value="CUE"/>
</dbReference>
<dbReference type="SUPFAM" id="SSF46934">
    <property type="entry name" value="UBA-like"/>
    <property type="match status" value="1"/>
</dbReference>
<feature type="region of interest" description="Disordered" evidence="1">
    <location>
        <begin position="96"/>
        <end position="140"/>
    </location>
</feature>
<feature type="region of interest" description="Disordered" evidence="1">
    <location>
        <begin position="1168"/>
        <end position="1208"/>
    </location>
</feature>
<feature type="region of interest" description="Disordered" evidence="1">
    <location>
        <begin position="1040"/>
        <end position="1060"/>
    </location>
</feature>
<dbReference type="Gene3D" id="3.40.50.300">
    <property type="entry name" value="P-loop containing nucleotide triphosphate hydrolases"/>
    <property type="match status" value="1"/>
</dbReference>
<feature type="compositionally biased region" description="Polar residues" evidence="1">
    <location>
        <begin position="411"/>
        <end position="430"/>
    </location>
</feature>
<feature type="compositionally biased region" description="Polar residues" evidence="1">
    <location>
        <begin position="836"/>
        <end position="858"/>
    </location>
</feature>
<feature type="region of interest" description="Disordered" evidence="1">
    <location>
        <begin position="828"/>
        <end position="874"/>
    </location>
</feature>
<name>A0A9D4QST1_DREPO</name>
<feature type="compositionally biased region" description="Polar residues" evidence="1">
    <location>
        <begin position="1181"/>
        <end position="1208"/>
    </location>
</feature>
<dbReference type="PROSITE" id="PS51140">
    <property type="entry name" value="CUE"/>
    <property type="match status" value="1"/>
</dbReference>